<dbReference type="EMBL" id="CP022098">
    <property type="protein sequence ID" value="ATB42755.1"/>
    <property type="molecule type" value="Genomic_DNA"/>
</dbReference>
<name>A0A250JFS4_9BACT</name>
<evidence type="ECO:0000313" key="2">
    <source>
        <dbReference type="EMBL" id="ATB42755.1"/>
    </source>
</evidence>
<gene>
    <name evidence="2" type="ORF">CYFUS_008234</name>
</gene>
<dbReference type="Gene3D" id="3.40.50.1820">
    <property type="entry name" value="alpha/beta hydrolase"/>
    <property type="match status" value="1"/>
</dbReference>
<dbReference type="SUPFAM" id="SSF53474">
    <property type="entry name" value="alpha/beta-Hydrolases"/>
    <property type="match status" value="1"/>
</dbReference>
<evidence type="ECO:0000313" key="3">
    <source>
        <dbReference type="Proteomes" id="UP000217257"/>
    </source>
</evidence>
<dbReference type="RefSeq" id="WP_095990259.1">
    <property type="nucleotide sequence ID" value="NZ_CP022098.1"/>
</dbReference>
<reference evidence="2 3" key="1">
    <citation type="submission" date="2017-06" db="EMBL/GenBank/DDBJ databases">
        <title>Sequencing and comparative analysis of myxobacterial genomes.</title>
        <authorList>
            <person name="Rupp O."/>
            <person name="Goesmann A."/>
            <person name="Sogaard-Andersen L."/>
        </authorList>
    </citation>
    <scope>NUCLEOTIDE SEQUENCE [LARGE SCALE GENOMIC DNA]</scope>
    <source>
        <strain evidence="2 3">DSM 52655</strain>
    </source>
</reference>
<organism evidence="2 3">
    <name type="scientific">Cystobacter fuscus</name>
    <dbReference type="NCBI Taxonomy" id="43"/>
    <lineage>
        <taxon>Bacteria</taxon>
        <taxon>Pseudomonadati</taxon>
        <taxon>Myxococcota</taxon>
        <taxon>Myxococcia</taxon>
        <taxon>Myxococcales</taxon>
        <taxon>Cystobacterineae</taxon>
        <taxon>Archangiaceae</taxon>
        <taxon>Cystobacter</taxon>
    </lineage>
</organism>
<evidence type="ECO:0000259" key="1">
    <source>
        <dbReference type="Pfam" id="PF12695"/>
    </source>
</evidence>
<dbReference type="AlphaFoldDB" id="A0A250JFS4"/>
<dbReference type="InterPro" id="IPR029059">
    <property type="entry name" value="AB_hydrolase_5"/>
</dbReference>
<protein>
    <recommendedName>
        <fullName evidence="1">Alpha/beta hydrolase fold-5 domain-containing protein</fullName>
    </recommendedName>
</protein>
<dbReference type="Pfam" id="PF12695">
    <property type="entry name" value="Abhydrolase_5"/>
    <property type="match status" value="1"/>
</dbReference>
<dbReference type="InterPro" id="IPR029058">
    <property type="entry name" value="AB_hydrolase_fold"/>
</dbReference>
<dbReference type="KEGG" id="cfus:CYFUS_008234"/>
<accession>A0A250JFS4</accession>
<dbReference type="GO" id="GO:0016787">
    <property type="term" value="F:hydrolase activity"/>
    <property type="evidence" value="ECO:0007669"/>
    <property type="project" value="InterPro"/>
</dbReference>
<proteinExistence type="predicted"/>
<sequence>MSPFTHPPPRPWASLLLLLPWLVLAGCALPAPTEGRLLRTGPTPVAEALFEVRARHTDLVPVRVLFPSDSEGRPIRPADGSRLPALVLVQGAFVPPEDYLWLAESLAARGHVVALPSHPLDFALTAIDNGRSARQLLVEPPEGSLLTDLVDPSRIAVAGHSLGGVIASKLALEGGFAALALLASYPDPADAERVPTLALPSLSLAGALDCSALLPRVRDEASRLPSPSVLVVLEGVTHYQFTVSDQKDREGGCAPTEPLDTAHERISEVLARFLHAALAGNGTGADDLRQVPGTEVTVR</sequence>
<feature type="domain" description="Alpha/beta hydrolase fold-5" evidence="1">
    <location>
        <begin position="86"/>
        <end position="242"/>
    </location>
</feature>
<dbReference type="Proteomes" id="UP000217257">
    <property type="component" value="Chromosome"/>
</dbReference>